<sequence>MRPMRPSCSARARRGRGGRRSIGIARLRGGLAGGVRGALAERREARRGEHVGDREREAGRARRVDEAHDVERRRARFEQVGLGRGRGMAERRAPQLGERARYARGGARVRRGGRRRRVRLVRGERETRGARAERARGRVDEAAHDVEIVGGERGDERAVDALGRIRERARHAAVRMLDDVELELEHDAVPDIVERVDREPRPVARGGARRPQVVEHHLEQRIAVDRARRAQRGDDIAERRVRVRIRGERRVAHRGDERGRRIGARQPRAHDDRVDEEPERALGRVARQFAGRREHADRLIGRARRAVERRVQRRVQQHRQRRMRVERHRARAAHECGVEFERETARVPARRARAARARRRQRVRRRAGERLAPEREPRVRRGGRQHRCVRRGLMRVGGRLYRRNRRRLRGRFLRACRRKRRRPRARVPVGSPVRRCARRRRRGFVRAPRDVRRAHRVEPQIDRLPVRHDVMDDERQHVVVRAEPDHARAPERRVGGEIERRERVGVGQRDRGGEPRVVVRDARVGAQVDDRQLDAPRRRNPLPRRAVRPRDDPRAQRRVADSRMRERIGERIDVERAAQPQRDGNVVRGAVRLRAPQEPQAALRGRQRQHAVGIGRVRCAARALRRVRWRGGGDALRVRRENRRLEQRAHRHVARKPLGDARGHPHRRERMAAQLEEMIGAPDALDAEHLAPDLGERRLELAVGRLVRARDVRGLGQRRAVDLAVRVARQRVEHDDVRGHHVIGQRAAQMRVELGRIRAPRARARVARELDERGEPRVRALAEHDRHRLAHVVVRGELRLDLAELDAQAAQLHLVIDAADEVEHAVGAAAHEVARAVQPRARRAVRIGHEALGGERRAAQVAACEPDALAAQIQLADHADGQRIQARVQHVRGARADERADRQIRGVRELGGIVARREHPQHRRDHRFGRPIAVDDARVRKRAAHQRERLARRRLAAHRDRAQRRRRAVLERPFGELRRAAGRHVGHRHAFARGERAGARGRPQRVGRHRDGRARHVLREPAFVRAVEIDRLEQHEHVALGRAVARGDRLAMARERAVIDDDALRLAGRARRVDHVRGLMRRHGGQRDAVDLRVGDRVVDKPRARRARERQRVDAAALGDHVRDLRVLQHLREALARVARIERHERAARLERGDQPDEQIDRARQRDAHAHLRAHARRDEALREPRRARVDLAARERAPDVGDAARVGAAARVLRNPVMDRDERLAAGLAGAFAGHRRAGGLAGDAGAGARRRRAPGEVVRLPVPRGELAALRFGQPLQIADRRAGRVERVREQLDVARGEALDRVGVEQIGRIDEARVEPAVVALVEAEREIEFRIRHARGQLGRAHLGERRQHAPRAVGGHHLKKRMVARAARDAERVDHLIERHVLVRLRVDQAALRRVDERVERERRGRARRERQRIDEKADQPDGLAALAIRRRHADPDPGLAARAREQRRERGEQHGERRRPARLRQRTHAPREFGGYVERMARAARAALRGPRRGARQQQRVTARVERRAPVRELALALARVEPAALPERVVRVLHRQRRERHRVARRVRPVERRQLREHHVGRPAVRHDVVRRQHEPVRGRIEPDQVRAHERAVREIERLGLVALGDGGRALLARPGARVREIGEAPRAAHRRVHRLQHAGRALGERRAQRLVARDQRVARQPQRVRVEPAVEAQPLGDVVRGRFAEQARVQPEARLRERCRHARRAVLARRNRQHPEIDSRVAELREELLALRVGQPRETRGERQQIGGGHAGSFMRAPHACS</sequence>
<feature type="compositionally biased region" description="Basic residues" evidence="1">
    <location>
        <begin position="351"/>
        <end position="365"/>
    </location>
</feature>
<feature type="compositionally biased region" description="Basic and acidic residues" evidence="1">
    <location>
        <begin position="366"/>
        <end position="379"/>
    </location>
</feature>
<evidence type="ECO:0000313" key="3">
    <source>
        <dbReference type="Proteomes" id="UP000002700"/>
    </source>
</evidence>
<dbReference type="Proteomes" id="UP000002700">
    <property type="component" value="Chromosome I"/>
</dbReference>
<dbReference type="HOGENOM" id="CLU_002583_0_0_4"/>
<feature type="compositionally biased region" description="Basic and acidic residues" evidence="1">
    <location>
        <begin position="548"/>
        <end position="562"/>
    </location>
</feature>
<dbReference type="EMBL" id="CP000124">
    <property type="protein sequence ID" value="ABA49901.1"/>
    <property type="molecule type" value="Genomic_DNA"/>
</dbReference>
<feature type="compositionally biased region" description="Basic and acidic residues" evidence="1">
    <location>
        <begin position="485"/>
        <end position="537"/>
    </location>
</feature>
<feature type="region of interest" description="Disordered" evidence="1">
    <location>
        <begin position="1746"/>
        <end position="1772"/>
    </location>
</feature>
<protein>
    <submittedName>
        <fullName evidence="2">Uncharacterized protein</fullName>
    </submittedName>
</protein>
<evidence type="ECO:0000256" key="1">
    <source>
        <dbReference type="SAM" id="MobiDB-lite"/>
    </source>
</evidence>
<feature type="region of interest" description="Disordered" evidence="1">
    <location>
        <begin position="1404"/>
        <end position="1477"/>
    </location>
</feature>
<feature type="compositionally biased region" description="Basic residues" evidence="1">
    <location>
        <begin position="1464"/>
        <end position="1476"/>
    </location>
</feature>
<feature type="region of interest" description="Disordered" evidence="1">
    <location>
        <begin position="485"/>
        <end position="562"/>
    </location>
</feature>
<organism evidence="2 3">
    <name type="scientific">Burkholderia pseudomallei (strain 1710b)</name>
    <dbReference type="NCBI Taxonomy" id="320372"/>
    <lineage>
        <taxon>Bacteria</taxon>
        <taxon>Pseudomonadati</taxon>
        <taxon>Pseudomonadota</taxon>
        <taxon>Betaproteobacteria</taxon>
        <taxon>Burkholderiales</taxon>
        <taxon>Burkholderiaceae</taxon>
        <taxon>Burkholderia</taxon>
        <taxon>pseudomallei group</taxon>
    </lineage>
</organism>
<feature type="region of interest" description="Disordered" evidence="1">
    <location>
        <begin position="1"/>
        <end position="20"/>
    </location>
</feature>
<feature type="compositionally biased region" description="Basic residues" evidence="1">
    <location>
        <begin position="538"/>
        <end position="547"/>
    </location>
</feature>
<evidence type="ECO:0000313" key="2">
    <source>
        <dbReference type="EMBL" id="ABA49901.1"/>
    </source>
</evidence>
<gene>
    <name evidence="2" type="ordered locus">BURPS1710b_2089</name>
</gene>
<feature type="compositionally biased region" description="Basic and acidic residues" evidence="1">
    <location>
        <begin position="1450"/>
        <end position="1463"/>
    </location>
</feature>
<name>Q3JSH0_BURP1</name>
<feature type="region of interest" description="Disordered" evidence="1">
    <location>
        <begin position="351"/>
        <end position="384"/>
    </location>
</feature>
<feature type="region of interest" description="Disordered" evidence="1">
    <location>
        <begin position="44"/>
        <end position="63"/>
    </location>
</feature>
<reference evidence="2 3" key="1">
    <citation type="submission" date="2005-09" db="EMBL/GenBank/DDBJ databases">
        <authorList>
            <person name="Woods D.E."/>
            <person name="Nierman W.C."/>
        </authorList>
    </citation>
    <scope>NUCLEOTIDE SEQUENCE [LARGE SCALE GENOMIC DNA]</scope>
    <source>
        <strain evidence="2 3">1710b</strain>
    </source>
</reference>
<feature type="region of interest" description="Disordered" evidence="1">
    <location>
        <begin position="254"/>
        <end position="277"/>
    </location>
</feature>
<dbReference type="EnsemblBacteria" id="ABA49901">
    <property type="protein sequence ID" value="ABA49901"/>
    <property type="gene ID" value="BURPS1710b_2089"/>
</dbReference>
<proteinExistence type="predicted"/>
<accession>Q3JSH0</accession>
<dbReference type="AntiFam" id="ANF00178">
    <property type="entry name" value="Shadow ORF (opposite dhbF)"/>
</dbReference>
<dbReference type="KEGG" id="bpm:BURPS1710b_2089"/>